<protein>
    <submittedName>
        <fullName evidence="5">Putative glycosyltransferase</fullName>
    </submittedName>
</protein>
<feature type="domain" description="Glycosyltransferase subfamily 4-like N-terminal" evidence="4">
    <location>
        <begin position="36"/>
        <end position="209"/>
    </location>
</feature>
<evidence type="ECO:0000313" key="5">
    <source>
        <dbReference type="EMBL" id="GAB91322.1"/>
    </source>
</evidence>
<comment type="caution">
    <text evidence="5">The sequence shown here is derived from an EMBL/GenBank/DDBJ whole genome shotgun (WGS) entry which is preliminary data.</text>
</comment>
<keyword evidence="1" id="KW-0328">Glycosyltransferase</keyword>
<dbReference type="GO" id="GO:1903509">
    <property type="term" value="P:liposaccharide metabolic process"/>
    <property type="evidence" value="ECO:0007669"/>
    <property type="project" value="UniProtKB-ARBA"/>
</dbReference>
<dbReference type="InterPro" id="IPR001296">
    <property type="entry name" value="Glyco_trans_1"/>
</dbReference>
<accession>K6WGR0</accession>
<dbReference type="PANTHER" id="PTHR45947">
    <property type="entry name" value="SULFOQUINOVOSYL TRANSFERASE SQD2"/>
    <property type="match status" value="1"/>
</dbReference>
<dbReference type="InterPro" id="IPR050194">
    <property type="entry name" value="Glycosyltransferase_grp1"/>
</dbReference>
<reference evidence="5 6" key="1">
    <citation type="submission" date="2012-08" db="EMBL/GenBank/DDBJ databases">
        <title>Whole genome shotgun sequence of Gordonia rhizosphera NBRC 16068.</title>
        <authorList>
            <person name="Takarada H."/>
            <person name="Isaki S."/>
            <person name="Hosoyama A."/>
            <person name="Tsuchikane K."/>
            <person name="Katsumata H."/>
            <person name="Baba S."/>
            <person name="Ohji S."/>
            <person name="Yamazaki S."/>
            <person name="Fujita N."/>
        </authorList>
    </citation>
    <scope>NUCLEOTIDE SEQUENCE [LARGE SCALE GENOMIC DNA]</scope>
    <source>
        <strain evidence="5 6">NBRC 16068</strain>
    </source>
</reference>
<dbReference type="GO" id="GO:1901137">
    <property type="term" value="P:carbohydrate derivative biosynthetic process"/>
    <property type="evidence" value="ECO:0007669"/>
    <property type="project" value="UniProtKB-ARBA"/>
</dbReference>
<proteinExistence type="predicted"/>
<keyword evidence="6" id="KW-1185">Reference proteome</keyword>
<dbReference type="RefSeq" id="WP_006334669.1">
    <property type="nucleotide sequence ID" value="NZ_BAHC01000127.1"/>
</dbReference>
<evidence type="ECO:0000259" key="4">
    <source>
        <dbReference type="Pfam" id="PF13439"/>
    </source>
</evidence>
<evidence type="ECO:0000256" key="1">
    <source>
        <dbReference type="ARBA" id="ARBA00022676"/>
    </source>
</evidence>
<dbReference type="SUPFAM" id="SSF53756">
    <property type="entry name" value="UDP-Glycosyltransferase/glycogen phosphorylase"/>
    <property type="match status" value="1"/>
</dbReference>
<name>K6WGR0_9ACTN</name>
<organism evidence="5 6">
    <name type="scientific">Gordonia rhizosphera NBRC 16068</name>
    <dbReference type="NCBI Taxonomy" id="1108045"/>
    <lineage>
        <taxon>Bacteria</taxon>
        <taxon>Bacillati</taxon>
        <taxon>Actinomycetota</taxon>
        <taxon>Actinomycetes</taxon>
        <taxon>Mycobacteriales</taxon>
        <taxon>Gordoniaceae</taxon>
        <taxon>Gordonia</taxon>
    </lineage>
</organism>
<dbReference type="eggNOG" id="COG0438">
    <property type="taxonomic scope" value="Bacteria"/>
</dbReference>
<dbReference type="OrthoDB" id="9801573at2"/>
<dbReference type="AlphaFoldDB" id="K6WGR0"/>
<evidence type="ECO:0000313" key="6">
    <source>
        <dbReference type="Proteomes" id="UP000008363"/>
    </source>
</evidence>
<dbReference type="STRING" id="1108045.GORHZ_127_00030"/>
<dbReference type="PANTHER" id="PTHR45947:SF3">
    <property type="entry name" value="SULFOQUINOVOSYL TRANSFERASE SQD2"/>
    <property type="match status" value="1"/>
</dbReference>
<dbReference type="Proteomes" id="UP000008363">
    <property type="component" value="Unassembled WGS sequence"/>
</dbReference>
<dbReference type="Pfam" id="PF00534">
    <property type="entry name" value="Glycos_transf_1"/>
    <property type="match status" value="1"/>
</dbReference>
<dbReference type="GO" id="GO:0016757">
    <property type="term" value="F:glycosyltransferase activity"/>
    <property type="evidence" value="ECO:0007669"/>
    <property type="project" value="UniProtKB-KW"/>
</dbReference>
<sequence>MGESHPTRNLAELDQTGPRSTEPRVALIHYWLVTMRGGEKVLESLCRMFPSADIFTHVYNPNAVSDVIRRHKVTTTGISKLPSPRTRYKSYLPLMPYALEQLDLRAYDLIISSESGPSKGIIPPGTARHVCYCHSPMRYVWNMYQDYREQAGPVKRAVMGPFSHYVRNWDAVSAMRVDDFIANSDNVRQRISRYYRREAQVVHPPVSVDDFAPVTGSEVGEHYLMVGELVRYKRPDLAVEAFNRMRRPLVVIGGGEMLGEIKRLAGPTVTVLGTQSFESLRYHYAHCRGLIFPGEEDFGIVPVEAMASGRPVLALRRGGALETVVDGLSGLFFDDQNVDAIIDGVERMDKFDLDVPSVVAHARCFAEPVFRDNMWAVLSRYIEALNHG</sequence>
<keyword evidence="2 5" id="KW-0808">Transferase</keyword>
<gene>
    <name evidence="5" type="ORF">GORHZ_127_00030</name>
</gene>
<dbReference type="InterPro" id="IPR028098">
    <property type="entry name" value="Glyco_trans_4-like_N"/>
</dbReference>
<feature type="domain" description="Glycosyl transferase family 1" evidence="3">
    <location>
        <begin position="223"/>
        <end position="347"/>
    </location>
</feature>
<evidence type="ECO:0000256" key="2">
    <source>
        <dbReference type="ARBA" id="ARBA00022679"/>
    </source>
</evidence>
<dbReference type="Pfam" id="PF13439">
    <property type="entry name" value="Glyco_transf_4"/>
    <property type="match status" value="1"/>
</dbReference>
<dbReference type="Gene3D" id="3.40.50.2000">
    <property type="entry name" value="Glycogen Phosphorylase B"/>
    <property type="match status" value="2"/>
</dbReference>
<dbReference type="EMBL" id="BAHC01000127">
    <property type="protein sequence ID" value="GAB91322.1"/>
    <property type="molecule type" value="Genomic_DNA"/>
</dbReference>
<evidence type="ECO:0000259" key="3">
    <source>
        <dbReference type="Pfam" id="PF00534"/>
    </source>
</evidence>